<dbReference type="OrthoDB" id="5448387at2"/>
<dbReference type="EMBL" id="FUYA01000008">
    <property type="protein sequence ID" value="SKA78124.1"/>
    <property type="molecule type" value="Genomic_DNA"/>
</dbReference>
<evidence type="ECO:0000313" key="1">
    <source>
        <dbReference type="EMBL" id="SKA78124.1"/>
    </source>
</evidence>
<sequence>MTKASKLVEQNLNRCRVALRKNEVLAGLSALVAGVKVMMQHKIHSVDMQRIGNMLRENLATLNRLGEVNTIHPSPLTWSAGQEKELLMAVLPLLKTLRDEREKEDFEATRERRLKIDRALINGSNALEHGKIAEAQELFREAVSVHVDEDALFMLIAERLQGAGYYSESFEHLRKAFEVDPNSRRASELLFDAAVQTKDVKRGMKYFERVQRESGDTAQVLLGEARLYAAAKDEARARECAEKALECDEHLVLAKRLLHQLAAKAE</sequence>
<dbReference type="STRING" id="1121442.SAMN02745702_02405"/>
<proteinExistence type="predicted"/>
<dbReference type="Proteomes" id="UP000189733">
    <property type="component" value="Unassembled WGS sequence"/>
</dbReference>
<protein>
    <submittedName>
        <fullName evidence="1">Uncharacterized protein</fullName>
    </submittedName>
</protein>
<evidence type="ECO:0000313" key="2">
    <source>
        <dbReference type="Proteomes" id="UP000189733"/>
    </source>
</evidence>
<dbReference type="AlphaFoldDB" id="A0A1T4WLD0"/>
<gene>
    <name evidence="1" type="ORF">SAMN02745702_02405</name>
</gene>
<keyword evidence="2" id="KW-1185">Reference proteome</keyword>
<accession>A0A1T4WLD0</accession>
<reference evidence="1 2" key="1">
    <citation type="submission" date="2017-02" db="EMBL/GenBank/DDBJ databases">
        <authorList>
            <person name="Peterson S.W."/>
        </authorList>
    </citation>
    <scope>NUCLEOTIDE SEQUENCE [LARGE SCALE GENOMIC DNA]</scope>
    <source>
        <strain evidence="1 2">DSM 18034</strain>
    </source>
</reference>
<name>A0A1T4WLD0_9BACT</name>
<organism evidence="1 2">
    <name type="scientific">Desulfobaculum bizertense DSM 18034</name>
    <dbReference type="NCBI Taxonomy" id="1121442"/>
    <lineage>
        <taxon>Bacteria</taxon>
        <taxon>Pseudomonadati</taxon>
        <taxon>Thermodesulfobacteriota</taxon>
        <taxon>Desulfovibrionia</taxon>
        <taxon>Desulfovibrionales</taxon>
        <taxon>Desulfovibrionaceae</taxon>
        <taxon>Desulfobaculum</taxon>
    </lineage>
</organism>
<dbReference type="InterPro" id="IPR011990">
    <property type="entry name" value="TPR-like_helical_dom_sf"/>
</dbReference>
<dbReference type="RefSeq" id="WP_078685686.1">
    <property type="nucleotide sequence ID" value="NZ_FUYA01000008.1"/>
</dbReference>
<dbReference type="Gene3D" id="1.25.40.10">
    <property type="entry name" value="Tetratricopeptide repeat domain"/>
    <property type="match status" value="1"/>
</dbReference>
<dbReference type="SUPFAM" id="SSF48452">
    <property type="entry name" value="TPR-like"/>
    <property type="match status" value="1"/>
</dbReference>